<dbReference type="Gene3D" id="3.40.50.2000">
    <property type="entry name" value="Glycogen Phosphorylase B"/>
    <property type="match status" value="2"/>
</dbReference>
<evidence type="ECO:0000259" key="2">
    <source>
        <dbReference type="Pfam" id="PF13439"/>
    </source>
</evidence>
<evidence type="ECO:0000313" key="3">
    <source>
        <dbReference type="EMBL" id="QCY70936.1"/>
    </source>
</evidence>
<organism evidence="3 4">
    <name type="scientific">Antarcticibacterium flavum</name>
    <dbReference type="NCBI Taxonomy" id="2058175"/>
    <lineage>
        <taxon>Bacteria</taxon>
        <taxon>Pseudomonadati</taxon>
        <taxon>Bacteroidota</taxon>
        <taxon>Flavobacteriia</taxon>
        <taxon>Flavobacteriales</taxon>
        <taxon>Flavobacteriaceae</taxon>
        <taxon>Antarcticibacterium</taxon>
    </lineage>
</organism>
<dbReference type="Proteomes" id="UP000309016">
    <property type="component" value="Chromosome"/>
</dbReference>
<dbReference type="CDD" id="cd03801">
    <property type="entry name" value="GT4_PimA-like"/>
    <property type="match status" value="1"/>
</dbReference>
<dbReference type="KEGG" id="afla:FHG64_16905"/>
<name>A0A5B7X648_9FLAO</name>
<dbReference type="RefSeq" id="WP_139067492.1">
    <property type="nucleotide sequence ID" value="NZ_CP040812.1"/>
</dbReference>
<dbReference type="EMBL" id="CP040812">
    <property type="protein sequence ID" value="QCY70936.1"/>
    <property type="molecule type" value="Genomic_DNA"/>
</dbReference>
<dbReference type="InterPro" id="IPR050194">
    <property type="entry name" value="Glycosyltransferase_grp1"/>
</dbReference>
<reference evidence="3 4" key="1">
    <citation type="submission" date="2019-06" db="EMBL/GenBank/DDBJ databases">
        <title>Complete genome sequence of Antarcticibacterium flavum KCTC 52984T from an Antarctic marine sediment.</title>
        <authorList>
            <person name="Lee Y.M."/>
            <person name="Shin S.C."/>
        </authorList>
    </citation>
    <scope>NUCLEOTIDE SEQUENCE [LARGE SCALE GENOMIC DNA]</scope>
    <source>
        <strain evidence="3 4">KCTC 52984</strain>
    </source>
</reference>
<dbReference type="SUPFAM" id="SSF53756">
    <property type="entry name" value="UDP-Glycosyltransferase/glycogen phosphorylase"/>
    <property type="match status" value="1"/>
</dbReference>
<proteinExistence type="predicted"/>
<keyword evidence="4" id="KW-1185">Reference proteome</keyword>
<dbReference type="Pfam" id="PF13439">
    <property type="entry name" value="Glyco_transf_4"/>
    <property type="match status" value="1"/>
</dbReference>
<evidence type="ECO:0000313" key="4">
    <source>
        <dbReference type="Proteomes" id="UP000309016"/>
    </source>
</evidence>
<dbReference type="OrthoDB" id="1522162at2"/>
<evidence type="ECO:0000259" key="1">
    <source>
        <dbReference type="Pfam" id="PF00534"/>
    </source>
</evidence>
<feature type="domain" description="Glycosyl transferase family 1" evidence="1">
    <location>
        <begin position="177"/>
        <end position="339"/>
    </location>
</feature>
<sequence length="368" mass="41546">MNILHLSAVKNWGGGGNHIENLCYELYRSNPEVKNIIVVAKGGQFHERLKNGNFEYDTVPLSMNLDPRALLKFIRLCRKHQIDLVHLHGSTSLSLAVIATKLSSLPPFIFSKKTTFPIKERKQTLYKYNHRQIKKILCVSDGAKKVAEKAIDDKSKLKTIYHGTRIDNKSTETPFLLRKKFNIPDGSRIVGHIGNHIRAKDLETWISAIDHLVNKLNYQNIFFVQIGTFSKQTSLLFEMLKANNLEERVFFTGYVPNASNLLPQMDTLSISSQSEGLPQVIYEAAWHKVPVASTDVGGIPEFISHNENGLLSPKKDAVKLAENLAVLLANPDLGKTFASRSHEKLQPQFTAAFMARQTLEVYREVLNK</sequence>
<keyword evidence="3" id="KW-0808">Transferase</keyword>
<dbReference type="PANTHER" id="PTHR45947">
    <property type="entry name" value="SULFOQUINOVOSYL TRANSFERASE SQD2"/>
    <property type="match status" value="1"/>
</dbReference>
<dbReference type="AlphaFoldDB" id="A0A5B7X648"/>
<feature type="domain" description="Glycosyltransferase subfamily 4-like N-terminal" evidence="2">
    <location>
        <begin position="12"/>
        <end position="165"/>
    </location>
</feature>
<dbReference type="InterPro" id="IPR001296">
    <property type="entry name" value="Glyco_trans_1"/>
</dbReference>
<accession>A0A5B7X648</accession>
<dbReference type="PANTHER" id="PTHR45947:SF3">
    <property type="entry name" value="SULFOQUINOVOSYL TRANSFERASE SQD2"/>
    <property type="match status" value="1"/>
</dbReference>
<protein>
    <submittedName>
        <fullName evidence="3">Glycosyltransferase family 4 protein</fullName>
    </submittedName>
</protein>
<dbReference type="GO" id="GO:0016757">
    <property type="term" value="F:glycosyltransferase activity"/>
    <property type="evidence" value="ECO:0007669"/>
    <property type="project" value="InterPro"/>
</dbReference>
<gene>
    <name evidence="3" type="ORF">FHG64_16905</name>
</gene>
<dbReference type="Pfam" id="PF00534">
    <property type="entry name" value="Glycos_transf_1"/>
    <property type="match status" value="1"/>
</dbReference>
<dbReference type="InterPro" id="IPR028098">
    <property type="entry name" value="Glyco_trans_4-like_N"/>
</dbReference>